<gene>
    <name evidence="2" type="ORF">K7X08_006188</name>
</gene>
<dbReference type="OrthoDB" id="1898716at2759"/>
<sequence>MLWFNTRVDSRLIGTYKGTPEAIANMVEAKTGHASTLGGWLLGCMPSSPTLFAQAWRQGLPSVRAWLLRMKVAPTAGRARSSVPLSPQSTSKVILMLESWPTRNTTRGGDDFVVHTSEGSDVSGDGSGADTALEEEDVSCDHAEPEIRKSNRQCNRGRLFEFSSTNSPMDIIHRYHNHMKAEDNVSAEVDDKEESKYASFMTMEELLQTVEKQLEEPDVDDLSIADLVQLENQVETALTQTRFTKTHLLIESIKNLHDKEKLLIEENKVLEDEIGTIKNKEANEMEMNLNNIAPTHMDCGQQRETLNFL</sequence>
<accession>A0A9Q1N0Y1</accession>
<reference evidence="3" key="1">
    <citation type="journal article" date="2023" name="Proc. Natl. Acad. Sci. U.S.A.">
        <title>Genomic and structural basis for evolution of tropane alkaloid biosynthesis.</title>
        <authorList>
            <person name="Wanga Y.-J."/>
            <person name="Taina T."/>
            <person name="Yua J.-Y."/>
            <person name="Lia J."/>
            <person name="Xua B."/>
            <person name="Chenc J."/>
            <person name="D'Auriad J.C."/>
            <person name="Huanga J.-P."/>
            <person name="Huanga S.-X."/>
        </authorList>
    </citation>
    <scope>NUCLEOTIDE SEQUENCE [LARGE SCALE GENOMIC DNA]</scope>
    <source>
        <strain evidence="3">cv. KIB-2019</strain>
    </source>
</reference>
<evidence type="ECO:0000313" key="3">
    <source>
        <dbReference type="Proteomes" id="UP001152561"/>
    </source>
</evidence>
<name>A0A9Q1N0Y1_9SOLA</name>
<evidence type="ECO:0000313" key="2">
    <source>
        <dbReference type="EMBL" id="KAJ8569611.1"/>
    </source>
</evidence>
<organism evidence="2 3">
    <name type="scientific">Anisodus acutangulus</name>
    <dbReference type="NCBI Taxonomy" id="402998"/>
    <lineage>
        <taxon>Eukaryota</taxon>
        <taxon>Viridiplantae</taxon>
        <taxon>Streptophyta</taxon>
        <taxon>Embryophyta</taxon>
        <taxon>Tracheophyta</taxon>
        <taxon>Spermatophyta</taxon>
        <taxon>Magnoliopsida</taxon>
        <taxon>eudicotyledons</taxon>
        <taxon>Gunneridae</taxon>
        <taxon>Pentapetalae</taxon>
        <taxon>asterids</taxon>
        <taxon>lamiids</taxon>
        <taxon>Solanales</taxon>
        <taxon>Solanaceae</taxon>
        <taxon>Solanoideae</taxon>
        <taxon>Hyoscyameae</taxon>
        <taxon>Anisodus</taxon>
    </lineage>
</organism>
<comment type="caution">
    <text evidence="2">The sequence shown here is derived from an EMBL/GenBank/DDBJ whole genome shotgun (WGS) entry which is preliminary data.</text>
</comment>
<dbReference type="Pfam" id="PF01486">
    <property type="entry name" value="K-box"/>
    <property type="match status" value="1"/>
</dbReference>
<dbReference type="EMBL" id="JAJAGQ010000002">
    <property type="protein sequence ID" value="KAJ8569611.1"/>
    <property type="molecule type" value="Genomic_DNA"/>
</dbReference>
<dbReference type="AlphaFoldDB" id="A0A9Q1N0Y1"/>
<keyword evidence="3" id="KW-1185">Reference proteome</keyword>
<dbReference type="Proteomes" id="UP001152561">
    <property type="component" value="Unassembled WGS sequence"/>
</dbReference>
<dbReference type="GO" id="GO:0005634">
    <property type="term" value="C:nucleus"/>
    <property type="evidence" value="ECO:0007669"/>
    <property type="project" value="InterPro"/>
</dbReference>
<evidence type="ECO:0000259" key="1">
    <source>
        <dbReference type="PROSITE" id="PS51297"/>
    </source>
</evidence>
<feature type="domain" description="K-box" evidence="1">
    <location>
        <begin position="190"/>
        <end position="280"/>
    </location>
</feature>
<protein>
    <recommendedName>
        <fullName evidence="1">K-box domain-containing protein</fullName>
    </recommendedName>
</protein>
<dbReference type="PROSITE" id="PS51297">
    <property type="entry name" value="K_BOX"/>
    <property type="match status" value="1"/>
</dbReference>
<dbReference type="GO" id="GO:0003700">
    <property type="term" value="F:DNA-binding transcription factor activity"/>
    <property type="evidence" value="ECO:0007669"/>
    <property type="project" value="InterPro"/>
</dbReference>
<dbReference type="InterPro" id="IPR002487">
    <property type="entry name" value="TF_Kbox"/>
</dbReference>
<proteinExistence type="predicted"/>